<dbReference type="STRING" id="1441095.AM592_05970"/>
<keyword evidence="9" id="KW-1185">Reference proteome</keyword>
<name>A0A0M4FIP9_9BACI</name>
<dbReference type="InterPro" id="IPR036259">
    <property type="entry name" value="MFS_trans_sf"/>
</dbReference>
<gene>
    <name evidence="8" type="ORF">AM592_05970</name>
</gene>
<reference evidence="9" key="1">
    <citation type="submission" date="2015-08" db="EMBL/GenBank/DDBJ databases">
        <title>Genome sequencing project for genomic taxonomy and phylogenomics of Bacillus-like bacteria.</title>
        <authorList>
            <person name="Liu B."/>
            <person name="Wang J."/>
            <person name="Zhu Y."/>
            <person name="Liu G."/>
            <person name="Chen Q."/>
            <person name="Chen Z."/>
            <person name="Lan J."/>
            <person name="Che J."/>
            <person name="Ge C."/>
            <person name="Shi H."/>
            <person name="Pan Z."/>
            <person name="Liu X."/>
        </authorList>
    </citation>
    <scope>NUCLEOTIDE SEQUENCE [LARGE SCALE GENOMIC DNA]</scope>
    <source>
        <strain evidence="9">FJAT-4402</strain>
    </source>
</reference>
<dbReference type="InterPro" id="IPR011701">
    <property type="entry name" value="MFS"/>
</dbReference>
<dbReference type="GO" id="GO:0022857">
    <property type="term" value="F:transmembrane transporter activity"/>
    <property type="evidence" value="ECO:0007669"/>
    <property type="project" value="InterPro"/>
</dbReference>
<dbReference type="AlphaFoldDB" id="A0A0M4FIP9"/>
<dbReference type="InterPro" id="IPR050930">
    <property type="entry name" value="MFS_Vesicular_Transporter"/>
</dbReference>
<feature type="transmembrane region" description="Helical" evidence="6">
    <location>
        <begin position="80"/>
        <end position="104"/>
    </location>
</feature>
<dbReference type="Proteomes" id="UP000067625">
    <property type="component" value="Chromosome"/>
</dbReference>
<keyword evidence="3 6" id="KW-0812">Transmembrane</keyword>
<dbReference type="Gene3D" id="1.20.1250.20">
    <property type="entry name" value="MFS general substrate transporter like domains"/>
    <property type="match status" value="1"/>
</dbReference>
<dbReference type="PROSITE" id="PS50850">
    <property type="entry name" value="MFS"/>
    <property type="match status" value="1"/>
</dbReference>
<evidence type="ECO:0000256" key="3">
    <source>
        <dbReference type="ARBA" id="ARBA00022692"/>
    </source>
</evidence>
<reference evidence="8 9" key="2">
    <citation type="journal article" date="2016" name="Int. J. Syst. Evol. Microbiol.">
        <title>Bacillus gobiensis sp. nov., isolated from a soil sample.</title>
        <authorList>
            <person name="Liu B."/>
            <person name="Liu G.H."/>
            <person name="Cetin S."/>
            <person name="Schumann P."/>
            <person name="Pan Z.Z."/>
            <person name="Chen Q.Q."/>
        </authorList>
    </citation>
    <scope>NUCLEOTIDE SEQUENCE [LARGE SCALE GENOMIC DNA]</scope>
    <source>
        <strain evidence="8 9">FJAT-4402</strain>
    </source>
</reference>
<dbReference type="GO" id="GO:0005886">
    <property type="term" value="C:plasma membrane"/>
    <property type="evidence" value="ECO:0007669"/>
    <property type="project" value="UniProtKB-SubCell"/>
</dbReference>
<evidence type="ECO:0000259" key="7">
    <source>
        <dbReference type="PROSITE" id="PS50850"/>
    </source>
</evidence>
<feature type="transmembrane region" description="Helical" evidence="6">
    <location>
        <begin position="243"/>
        <end position="269"/>
    </location>
</feature>
<dbReference type="PATRIC" id="fig|1441095.3.peg.1306"/>
<feature type="transmembrane region" description="Helical" evidence="6">
    <location>
        <begin position="312"/>
        <end position="333"/>
    </location>
</feature>
<keyword evidence="4 6" id="KW-1133">Transmembrane helix</keyword>
<evidence type="ECO:0000256" key="4">
    <source>
        <dbReference type="ARBA" id="ARBA00022989"/>
    </source>
</evidence>
<dbReference type="PANTHER" id="PTHR23506:SF23">
    <property type="entry name" value="GH10249P"/>
    <property type="match status" value="1"/>
</dbReference>
<feature type="transmembrane region" description="Helical" evidence="6">
    <location>
        <begin position="12"/>
        <end position="32"/>
    </location>
</feature>
<sequence length="420" mass="46516">MVSERNNNKVISIVAIVTALSLLGDSMLYIILPLYWEHAGLDSIWQVGILLSINRFIRLPINPLVGWIYKKISLRTGLTIALTIGAITTLGYGFFNGFIAWVILRGIWGIAWSFFRMGGLTSVAYYAEKGHRGKAMGTYNGLSRLGSLFGMILGGIFVPIVGLDIVASIFGVLTLVGIPIILKTLKQDYTDQRFTDSDTSKHFTKPSYMKYKVILISISGFFITLLIQGVFTSTLSSVIENHYGIHVSFFDLVLSAALLSGVIQAVRWIWEPFLSRSVGMYSDGPSGRVPLYILSLTYSGLLFGFISFDFPLFFWIIVILLVMAGATAISTLTDAIALDTASKSNVVSFLTIYSIIQDVGAALGPFISYMVIELNHGYTYLYWGGTAVLILIAFVWTGFYFYENSYLVKPYRAKNTSKSD</sequence>
<evidence type="ECO:0000256" key="5">
    <source>
        <dbReference type="ARBA" id="ARBA00023136"/>
    </source>
</evidence>
<dbReference type="InterPro" id="IPR020846">
    <property type="entry name" value="MFS_dom"/>
</dbReference>
<dbReference type="SUPFAM" id="SSF103473">
    <property type="entry name" value="MFS general substrate transporter"/>
    <property type="match status" value="1"/>
</dbReference>
<dbReference type="EMBL" id="CP012600">
    <property type="protein sequence ID" value="ALC81191.1"/>
    <property type="molecule type" value="Genomic_DNA"/>
</dbReference>
<evidence type="ECO:0000313" key="8">
    <source>
        <dbReference type="EMBL" id="ALC81191.1"/>
    </source>
</evidence>
<feature type="transmembrane region" description="Helical" evidence="6">
    <location>
        <begin position="44"/>
        <end position="68"/>
    </location>
</feature>
<feature type="transmembrane region" description="Helical" evidence="6">
    <location>
        <begin position="289"/>
        <end position="306"/>
    </location>
</feature>
<feature type="transmembrane region" description="Helical" evidence="6">
    <location>
        <begin position="345"/>
        <end position="368"/>
    </location>
</feature>
<feature type="transmembrane region" description="Helical" evidence="6">
    <location>
        <begin position="211"/>
        <end position="231"/>
    </location>
</feature>
<dbReference type="PANTHER" id="PTHR23506">
    <property type="entry name" value="GH10249P"/>
    <property type="match status" value="1"/>
</dbReference>
<evidence type="ECO:0000256" key="6">
    <source>
        <dbReference type="SAM" id="Phobius"/>
    </source>
</evidence>
<dbReference type="Pfam" id="PF07690">
    <property type="entry name" value="MFS_1"/>
    <property type="match status" value="1"/>
</dbReference>
<feature type="transmembrane region" description="Helical" evidence="6">
    <location>
        <begin position="380"/>
        <end position="402"/>
    </location>
</feature>
<comment type="subcellular location">
    <subcellularLocation>
        <location evidence="1">Cell membrane</location>
        <topology evidence="1">Multi-pass membrane protein</topology>
    </subcellularLocation>
</comment>
<evidence type="ECO:0000256" key="1">
    <source>
        <dbReference type="ARBA" id="ARBA00004651"/>
    </source>
</evidence>
<feature type="transmembrane region" description="Helical" evidence="6">
    <location>
        <begin position="165"/>
        <end position="185"/>
    </location>
</feature>
<organism evidence="8 9">
    <name type="scientific">Bacillus gobiensis</name>
    <dbReference type="NCBI Taxonomy" id="1441095"/>
    <lineage>
        <taxon>Bacteria</taxon>
        <taxon>Bacillati</taxon>
        <taxon>Bacillota</taxon>
        <taxon>Bacilli</taxon>
        <taxon>Bacillales</taxon>
        <taxon>Bacillaceae</taxon>
        <taxon>Bacillus</taxon>
    </lineage>
</organism>
<feature type="transmembrane region" description="Helical" evidence="6">
    <location>
        <begin position="110"/>
        <end position="127"/>
    </location>
</feature>
<feature type="domain" description="Major facilitator superfamily (MFS) profile" evidence="7">
    <location>
        <begin position="10"/>
        <end position="405"/>
    </location>
</feature>
<evidence type="ECO:0000313" key="9">
    <source>
        <dbReference type="Proteomes" id="UP000067625"/>
    </source>
</evidence>
<feature type="transmembrane region" description="Helical" evidence="6">
    <location>
        <begin position="139"/>
        <end position="159"/>
    </location>
</feature>
<keyword evidence="5 6" id="KW-0472">Membrane</keyword>
<keyword evidence="2" id="KW-0813">Transport</keyword>
<protein>
    <submittedName>
        <fullName evidence="8">MFS transporter</fullName>
    </submittedName>
</protein>
<accession>A0A0M4FIP9</accession>
<proteinExistence type="predicted"/>
<evidence type="ECO:0000256" key="2">
    <source>
        <dbReference type="ARBA" id="ARBA00022448"/>
    </source>
</evidence>